<dbReference type="GO" id="GO:0005741">
    <property type="term" value="C:mitochondrial outer membrane"/>
    <property type="evidence" value="ECO:0007669"/>
    <property type="project" value="UniProtKB-SubCell"/>
</dbReference>
<protein>
    <recommendedName>
        <fullName evidence="10">FUN14 domain-containing protein 1</fullName>
    </recommendedName>
</protein>
<dbReference type="AlphaFoldDB" id="A0A7R8XEL4"/>
<evidence type="ECO:0000256" key="1">
    <source>
        <dbReference type="ARBA" id="ARBA00004374"/>
    </source>
</evidence>
<sequence length="152" mass="16293">MPGLAKHGNEDKHSSSKKEDCDLEKTMDKIVEDSKSALATFLQDVHGSSPMKQILIGTGTGCASGYMVMRMGKLAAFAIGGTTLVLLVASQKGYIHVNWKQVTDAVSDTIRNGATSIPRETTITRKITKFAGENMLLTVGFLGGFFLGMSFS</sequence>
<feature type="region of interest" description="Disordered" evidence="6">
    <location>
        <begin position="1"/>
        <end position="23"/>
    </location>
</feature>
<evidence type="ECO:0000256" key="3">
    <source>
        <dbReference type="ARBA" id="ARBA00022692"/>
    </source>
</evidence>
<dbReference type="EMBL" id="LR901679">
    <property type="protein sequence ID" value="CAD7249157.1"/>
    <property type="molecule type" value="Genomic_DNA"/>
</dbReference>
<evidence type="ECO:0000256" key="7">
    <source>
        <dbReference type="SAM" id="Phobius"/>
    </source>
</evidence>
<evidence type="ECO:0008006" key="10">
    <source>
        <dbReference type="Google" id="ProtNLM"/>
    </source>
</evidence>
<proteinExistence type="inferred from homology"/>
<accession>A0A7R8XEL4</accession>
<dbReference type="OrthoDB" id="163794at2759"/>
<dbReference type="Pfam" id="PF04930">
    <property type="entry name" value="FUN14"/>
    <property type="match status" value="1"/>
</dbReference>
<comment type="subcellular location">
    <subcellularLocation>
        <location evidence="1">Mitochondrion outer membrane</location>
        <topology evidence="1">Multi-pass membrane protein</topology>
    </subcellularLocation>
</comment>
<dbReference type="PANTHER" id="PTHR21346:SF0">
    <property type="entry name" value="RE45833P"/>
    <property type="match status" value="1"/>
</dbReference>
<comment type="similarity">
    <text evidence="2">Belongs to the FUN14 family.</text>
</comment>
<evidence type="ECO:0000313" key="8">
    <source>
        <dbReference type="EMBL" id="CAD7249157.1"/>
    </source>
</evidence>
<feature type="compositionally biased region" description="Basic and acidic residues" evidence="6">
    <location>
        <begin position="7"/>
        <end position="23"/>
    </location>
</feature>
<reference evidence="8" key="1">
    <citation type="submission" date="2020-11" db="EMBL/GenBank/DDBJ databases">
        <authorList>
            <person name="Tran Van P."/>
        </authorList>
    </citation>
    <scope>NUCLEOTIDE SEQUENCE</scope>
</reference>
<evidence type="ECO:0000256" key="6">
    <source>
        <dbReference type="SAM" id="MobiDB-lite"/>
    </source>
</evidence>
<name>A0A7R8XEL4_9CRUS</name>
<evidence type="ECO:0000256" key="4">
    <source>
        <dbReference type="ARBA" id="ARBA00022989"/>
    </source>
</evidence>
<feature type="transmembrane region" description="Helical" evidence="7">
    <location>
        <begin position="134"/>
        <end position="151"/>
    </location>
</feature>
<evidence type="ECO:0000256" key="5">
    <source>
        <dbReference type="ARBA" id="ARBA00023136"/>
    </source>
</evidence>
<evidence type="ECO:0000313" key="9">
    <source>
        <dbReference type="Proteomes" id="UP000677054"/>
    </source>
</evidence>
<evidence type="ECO:0000256" key="2">
    <source>
        <dbReference type="ARBA" id="ARBA00009160"/>
    </source>
</evidence>
<dbReference type="Proteomes" id="UP000677054">
    <property type="component" value="Unassembled WGS sequence"/>
</dbReference>
<keyword evidence="4 7" id="KW-1133">Transmembrane helix</keyword>
<keyword evidence="3 7" id="KW-0812">Transmembrane</keyword>
<keyword evidence="9" id="KW-1185">Reference proteome</keyword>
<gene>
    <name evidence="8" type="ORF">DSTB1V02_LOCUS8958</name>
</gene>
<keyword evidence="5 7" id="KW-0472">Membrane</keyword>
<feature type="transmembrane region" description="Helical" evidence="7">
    <location>
        <begin position="74"/>
        <end position="90"/>
    </location>
</feature>
<dbReference type="GO" id="GO:0000422">
    <property type="term" value="P:autophagy of mitochondrion"/>
    <property type="evidence" value="ECO:0007669"/>
    <property type="project" value="TreeGrafter"/>
</dbReference>
<dbReference type="InterPro" id="IPR007014">
    <property type="entry name" value="FUN14"/>
</dbReference>
<organism evidence="8">
    <name type="scientific">Darwinula stevensoni</name>
    <dbReference type="NCBI Taxonomy" id="69355"/>
    <lineage>
        <taxon>Eukaryota</taxon>
        <taxon>Metazoa</taxon>
        <taxon>Ecdysozoa</taxon>
        <taxon>Arthropoda</taxon>
        <taxon>Crustacea</taxon>
        <taxon>Oligostraca</taxon>
        <taxon>Ostracoda</taxon>
        <taxon>Podocopa</taxon>
        <taxon>Podocopida</taxon>
        <taxon>Darwinulocopina</taxon>
        <taxon>Darwinuloidea</taxon>
        <taxon>Darwinulidae</taxon>
        <taxon>Darwinula</taxon>
    </lineage>
</organism>
<dbReference type="EMBL" id="CAJPEV010002162">
    <property type="protein sequence ID" value="CAG0895917.1"/>
    <property type="molecule type" value="Genomic_DNA"/>
</dbReference>
<dbReference type="PANTHER" id="PTHR21346">
    <property type="entry name" value="FUN14 DOMAIN CONTAINING"/>
    <property type="match status" value="1"/>
</dbReference>